<feature type="region of interest" description="Disordered" evidence="4">
    <location>
        <begin position="375"/>
        <end position="518"/>
    </location>
</feature>
<keyword evidence="7" id="KW-1185">Reference proteome</keyword>
<evidence type="ECO:0000256" key="4">
    <source>
        <dbReference type="SAM" id="MobiDB-lite"/>
    </source>
</evidence>
<feature type="region of interest" description="Disordered" evidence="4">
    <location>
        <begin position="1"/>
        <end position="21"/>
    </location>
</feature>
<dbReference type="PANTHER" id="PTHR16517">
    <property type="entry name" value="TUBBY-RELATED"/>
    <property type="match status" value="1"/>
</dbReference>
<feature type="compositionally biased region" description="Low complexity" evidence="4">
    <location>
        <begin position="98"/>
        <end position="108"/>
    </location>
</feature>
<feature type="compositionally biased region" description="Basic and acidic residues" evidence="4">
    <location>
        <begin position="75"/>
        <end position="84"/>
    </location>
</feature>
<reference evidence="6 7" key="1">
    <citation type="journal article" date="2019" name="Sci. Rep.">
        <title>Comparative genomics of chytrid fungi reveal insights into the obligate biotrophic and pathogenic lifestyle of Synchytrium endobioticum.</title>
        <authorList>
            <person name="van de Vossenberg B.T.L.H."/>
            <person name="Warris S."/>
            <person name="Nguyen H.D.T."/>
            <person name="van Gent-Pelzer M.P.E."/>
            <person name="Joly D.L."/>
            <person name="van de Geest H.C."/>
            <person name="Bonants P.J.M."/>
            <person name="Smith D.S."/>
            <person name="Levesque C.A."/>
            <person name="van der Lee T.A.J."/>
        </authorList>
    </citation>
    <scope>NUCLEOTIDE SEQUENCE [LARGE SCALE GENOMIC DNA]</scope>
    <source>
        <strain evidence="6 7">CBS 809.83</strain>
    </source>
</reference>
<dbReference type="Proteomes" id="UP000318582">
    <property type="component" value="Unassembled WGS sequence"/>
</dbReference>
<feature type="domain" description="Tubby C-terminal" evidence="5">
    <location>
        <begin position="560"/>
        <end position="781"/>
    </location>
</feature>
<dbReference type="GO" id="GO:0005634">
    <property type="term" value="C:nucleus"/>
    <property type="evidence" value="ECO:0007669"/>
    <property type="project" value="UniProtKB-SubCell"/>
</dbReference>
<organism evidence="6 7">
    <name type="scientific">Powellomyces hirtus</name>
    <dbReference type="NCBI Taxonomy" id="109895"/>
    <lineage>
        <taxon>Eukaryota</taxon>
        <taxon>Fungi</taxon>
        <taxon>Fungi incertae sedis</taxon>
        <taxon>Chytridiomycota</taxon>
        <taxon>Chytridiomycota incertae sedis</taxon>
        <taxon>Chytridiomycetes</taxon>
        <taxon>Spizellomycetales</taxon>
        <taxon>Powellomycetaceae</taxon>
        <taxon>Powellomyces</taxon>
    </lineage>
</organism>
<sequence length="786" mass="86081">MPVDTAQVRSSNVEGADDELESQIRDLKRELKEWERAFASKEGRKPEKPDILADKAIARRYKAYIKLKSSTDGGGGKKEGRDPGAKPSKSSKSRSRPDASGGAAASEGVEQEEPEIQPIPPSASKVSRSEARREAKAPRVEEPVDEVDGEPSNDRDNARSNRSSLSNRHTGSDNSVKATSVKDTLTDSGSDEQINSDAVRAADVVTPADAAGDSRPWGGAAALPENFMLRRNTVASGPISTATLSMDKPAPRTGSISRGSIGTESRARPVSMSFANRPVSAISMRPVSLVSGGNVTTTTTDSDYDNLEASEFMNFMNRKKEIEGQAAAPAGAVSAAEALRLLQQQQQQQQQSAANNSSAASTLKPIVTAITVQAPKPAPSPFSPMTATPAPEPLTAAQLRELAKPYDPDEDEDFFKSHDNDAEPDTPLHAVGQRIAAVPRKKKHREPKPPPRATLAFAAPEGEDDEDEEEEEEEQKVVEEEPKPPKVPKKDRDRRKETAKQEEEKPLEQPDEDEEAEKGEGIAPMTATANAPGTMCFGADAIGVATNPSLVGVKIFFRLPPEFILRCKLYRKKNILDKSHPTFYLYNQADESFLLAARKRKKSKSVNYVISSSQLDMSKDSKHYVAKLKANFQRTNFVLLDARSYNPRTENKGFRELACISYTKTVLPREMSVAIPATSITELSDDYSKDIMSDVKTQNTDKLLFLRNKPPRWNEATQSHCLNFGGRVTQPSIKNCQLIGSENENFVVMQFGRCGPDYFTLDVRYPMTPLEAFAVALTTFDAYDNA</sequence>
<feature type="compositionally biased region" description="Basic and acidic residues" evidence="4">
    <location>
        <begin position="475"/>
        <end position="508"/>
    </location>
</feature>
<feature type="compositionally biased region" description="Polar residues" evidence="4">
    <location>
        <begin position="254"/>
        <end position="263"/>
    </location>
</feature>
<dbReference type="InterPro" id="IPR021110">
    <property type="entry name" value="DNA_rep_checkpnt_protein"/>
</dbReference>
<dbReference type="CDD" id="cd22289">
    <property type="entry name" value="RecQL4_SLD2_NTD"/>
    <property type="match status" value="1"/>
</dbReference>
<dbReference type="Gene3D" id="3.20.90.10">
    <property type="entry name" value="Tubby Protein, Chain A"/>
    <property type="match status" value="1"/>
</dbReference>
<dbReference type="STRING" id="109895.A0A507DWX3"/>
<accession>A0A507DWX3</accession>
<dbReference type="InterPro" id="IPR025659">
    <property type="entry name" value="Tubby-like_C"/>
</dbReference>
<protein>
    <recommendedName>
        <fullName evidence="5">Tubby C-terminal domain-containing protein</fullName>
    </recommendedName>
</protein>
<dbReference type="GO" id="GO:0005929">
    <property type="term" value="C:cilium"/>
    <property type="evidence" value="ECO:0007669"/>
    <property type="project" value="TreeGrafter"/>
</dbReference>
<feature type="compositionally biased region" description="Acidic residues" evidence="4">
    <location>
        <begin position="461"/>
        <end position="474"/>
    </location>
</feature>
<gene>
    <name evidence="6" type="ORF">PhCBS80983_g05113</name>
</gene>
<evidence type="ECO:0000259" key="5">
    <source>
        <dbReference type="Pfam" id="PF01167"/>
    </source>
</evidence>
<evidence type="ECO:0000313" key="7">
    <source>
        <dbReference type="Proteomes" id="UP000318582"/>
    </source>
</evidence>
<keyword evidence="3" id="KW-0539">Nucleus</keyword>
<evidence type="ECO:0000313" key="6">
    <source>
        <dbReference type="EMBL" id="TPX55677.1"/>
    </source>
</evidence>
<comment type="subcellular location">
    <subcellularLocation>
        <location evidence="1">Nucleus</location>
    </subcellularLocation>
</comment>
<dbReference type="AlphaFoldDB" id="A0A507DWX3"/>
<name>A0A507DWX3_9FUNG</name>
<evidence type="ECO:0000256" key="2">
    <source>
        <dbReference type="ARBA" id="ARBA00007129"/>
    </source>
</evidence>
<dbReference type="Pfam" id="PF01167">
    <property type="entry name" value="Tub"/>
    <property type="match status" value="1"/>
</dbReference>
<dbReference type="Gene3D" id="1.10.10.1460">
    <property type="match status" value="1"/>
</dbReference>
<dbReference type="GO" id="GO:0061512">
    <property type="term" value="P:protein localization to cilium"/>
    <property type="evidence" value="ECO:0007669"/>
    <property type="project" value="TreeGrafter"/>
</dbReference>
<proteinExistence type="inferred from homology"/>
<feature type="region of interest" description="Disordered" evidence="4">
    <location>
        <begin position="66"/>
        <end position="219"/>
    </location>
</feature>
<comment type="similarity">
    <text evidence="2">Belongs to the TUB family.</text>
</comment>
<evidence type="ECO:0000256" key="3">
    <source>
        <dbReference type="ARBA" id="ARBA00023242"/>
    </source>
</evidence>
<feature type="compositionally biased region" description="Basic and acidic residues" evidence="4">
    <location>
        <begin position="127"/>
        <end position="142"/>
    </location>
</feature>
<dbReference type="GO" id="GO:0006260">
    <property type="term" value="P:DNA replication"/>
    <property type="evidence" value="ECO:0007669"/>
    <property type="project" value="InterPro"/>
</dbReference>
<dbReference type="Pfam" id="PF11719">
    <property type="entry name" value="Drc1-Sld2"/>
    <property type="match status" value="1"/>
</dbReference>
<feature type="compositionally biased region" description="Polar residues" evidence="4">
    <location>
        <begin position="172"/>
        <end position="196"/>
    </location>
</feature>
<dbReference type="PANTHER" id="PTHR16517:SF7">
    <property type="entry name" value="PROTEIN KING TUBBY"/>
    <property type="match status" value="1"/>
</dbReference>
<feature type="region of interest" description="Disordered" evidence="4">
    <location>
        <begin position="240"/>
        <end position="264"/>
    </location>
</feature>
<feature type="compositionally biased region" description="Low complexity" evidence="4">
    <location>
        <begin position="384"/>
        <end position="397"/>
    </location>
</feature>
<dbReference type="PRINTS" id="PR01573">
    <property type="entry name" value="SUPERTUBBY"/>
</dbReference>
<evidence type="ECO:0000256" key="1">
    <source>
        <dbReference type="ARBA" id="ARBA00004123"/>
    </source>
</evidence>
<dbReference type="EMBL" id="QEAQ01000099">
    <property type="protein sequence ID" value="TPX55677.1"/>
    <property type="molecule type" value="Genomic_DNA"/>
</dbReference>
<dbReference type="InterPro" id="IPR000007">
    <property type="entry name" value="Tubby_C"/>
</dbReference>
<dbReference type="SUPFAM" id="SSF54518">
    <property type="entry name" value="Tubby C-terminal domain-like"/>
    <property type="match status" value="1"/>
</dbReference>
<comment type="caution">
    <text evidence="6">The sequence shown here is derived from an EMBL/GenBank/DDBJ whole genome shotgun (WGS) entry which is preliminary data.</text>
</comment>